<dbReference type="AlphaFoldDB" id="A0A1A7Z7Z5"/>
<reference evidence="1" key="1">
    <citation type="submission" date="2016-05" db="EMBL/GenBank/DDBJ databases">
        <authorList>
            <person name="Lavstsen T."/>
            <person name="Jespersen J.S."/>
        </authorList>
    </citation>
    <scope>NUCLEOTIDE SEQUENCE</scope>
    <source>
        <tissue evidence="1">Brain</tissue>
    </source>
</reference>
<organism evidence="1">
    <name type="scientific">Nothobranchius furzeri</name>
    <name type="common">Turquoise killifish</name>
    <dbReference type="NCBI Taxonomy" id="105023"/>
    <lineage>
        <taxon>Eukaryota</taxon>
        <taxon>Metazoa</taxon>
        <taxon>Chordata</taxon>
        <taxon>Craniata</taxon>
        <taxon>Vertebrata</taxon>
        <taxon>Euteleostomi</taxon>
        <taxon>Actinopterygii</taxon>
        <taxon>Neopterygii</taxon>
        <taxon>Teleostei</taxon>
        <taxon>Neoteleostei</taxon>
        <taxon>Acanthomorphata</taxon>
        <taxon>Ovalentaria</taxon>
        <taxon>Atherinomorphae</taxon>
        <taxon>Cyprinodontiformes</taxon>
        <taxon>Nothobranchiidae</taxon>
        <taxon>Nothobranchius</taxon>
    </lineage>
</organism>
<sequence>HTHTHHLIHPVTSDETFRQNFKKQLFHLKINAIKTSTRVLLCVLRSEVRGAWSCVDALKGKHRHLCSYKIRFYLLKYELTCQKSQLKIPFSLFCG</sequence>
<dbReference type="EMBL" id="HADY01000214">
    <property type="protein sequence ID" value="SBP38699.1"/>
    <property type="molecule type" value="Transcribed_RNA"/>
</dbReference>
<evidence type="ECO:0000313" key="1">
    <source>
        <dbReference type="EMBL" id="SBP38699.1"/>
    </source>
</evidence>
<feature type="non-terminal residue" evidence="1">
    <location>
        <position position="1"/>
    </location>
</feature>
<gene>
    <name evidence="1" type="primary">TBC1D13</name>
</gene>
<accession>A0A1A7Z7Z5</accession>
<proteinExistence type="predicted"/>
<protein>
    <submittedName>
        <fullName evidence="1">TBC1 domain family, member 13</fullName>
    </submittedName>
</protein>
<reference evidence="1" key="2">
    <citation type="submission" date="2016-06" db="EMBL/GenBank/DDBJ databases">
        <title>The genome of a short-lived fish provides insights into sex chromosome evolution and the genetic control of aging.</title>
        <authorList>
            <person name="Reichwald K."/>
            <person name="Felder M."/>
            <person name="Petzold A."/>
            <person name="Koch P."/>
            <person name="Groth M."/>
            <person name="Platzer M."/>
        </authorList>
    </citation>
    <scope>NUCLEOTIDE SEQUENCE</scope>
    <source>
        <tissue evidence="1">Brain</tissue>
    </source>
</reference>
<name>A0A1A7Z7Z5_NOTFU</name>